<proteinExistence type="predicted"/>
<gene>
    <name evidence="2" type="ORF">FKW77_001677</name>
</gene>
<evidence type="ECO:0000256" key="1">
    <source>
        <dbReference type="SAM" id="MobiDB-lite"/>
    </source>
</evidence>
<feature type="compositionally biased region" description="Basic and acidic residues" evidence="1">
    <location>
        <begin position="138"/>
        <end position="150"/>
    </location>
</feature>
<dbReference type="AlphaFoldDB" id="A0A517LRF4"/>
<sequence>MPDVEEGAGSEGVPDVEGGAFEREVGEGVEGVLDVEEGAFEEEVDEGVEGVPVVEEGAFEEKVDEGVEGMPDEEYAGSGTSGSWEGEARGQYEDTEQARSAAYIVQMGDEECTSIAQARDQASASASARKRVSAPKEGPNRSKCRECDTTPKEAVNEHLLLHLHDSG</sequence>
<keyword evidence="3" id="KW-1185">Reference proteome</keyword>
<name>A0A517LRF4_9PEZI</name>
<feature type="compositionally biased region" description="Low complexity" evidence="1">
    <location>
        <begin position="116"/>
        <end position="127"/>
    </location>
</feature>
<protein>
    <submittedName>
        <fullName evidence="2">Uncharacterized protein</fullName>
    </submittedName>
</protein>
<evidence type="ECO:0000313" key="3">
    <source>
        <dbReference type="Proteomes" id="UP000316270"/>
    </source>
</evidence>
<dbReference type="Proteomes" id="UP000316270">
    <property type="component" value="Chromosome 20"/>
</dbReference>
<accession>A0A517LRF4</accession>
<evidence type="ECO:0000313" key="2">
    <source>
        <dbReference type="EMBL" id="QDS78220.1"/>
    </source>
</evidence>
<feature type="compositionally biased region" description="Acidic residues" evidence="1">
    <location>
        <begin position="66"/>
        <end position="75"/>
    </location>
</feature>
<feature type="region of interest" description="Disordered" evidence="1">
    <location>
        <begin position="116"/>
        <end position="150"/>
    </location>
</feature>
<feature type="region of interest" description="Disordered" evidence="1">
    <location>
        <begin position="1"/>
        <end position="24"/>
    </location>
</feature>
<organism evidence="2 3">
    <name type="scientific">Venturia effusa</name>
    <dbReference type="NCBI Taxonomy" id="50376"/>
    <lineage>
        <taxon>Eukaryota</taxon>
        <taxon>Fungi</taxon>
        <taxon>Dikarya</taxon>
        <taxon>Ascomycota</taxon>
        <taxon>Pezizomycotina</taxon>
        <taxon>Dothideomycetes</taxon>
        <taxon>Pleosporomycetidae</taxon>
        <taxon>Venturiales</taxon>
        <taxon>Venturiaceae</taxon>
        <taxon>Venturia</taxon>
    </lineage>
</organism>
<dbReference type="EMBL" id="CP042204">
    <property type="protein sequence ID" value="QDS78220.1"/>
    <property type="molecule type" value="Genomic_DNA"/>
</dbReference>
<feature type="region of interest" description="Disordered" evidence="1">
    <location>
        <begin position="41"/>
        <end position="95"/>
    </location>
</feature>
<reference evidence="2 3" key="1">
    <citation type="submission" date="2019-07" db="EMBL/GenBank/DDBJ databases">
        <title>Finished genome of Venturia effusa.</title>
        <authorList>
            <person name="Young C.A."/>
            <person name="Cox M.P."/>
            <person name="Ganley A.R.D."/>
            <person name="David W.J."/>
        </authorList>
    </citation>
    <scope>NUCLEOTIDE SEQUENCE [LARGE SCALE GENOMIC DNA]</scope>
    <source>
        <strain evidence="3">albino</strain>
    </source>
</reference>